<sequence length="185" mass="19962">MNYTGPAIMLNADLPTVGGQENTSINGTSNVDGDFNTKFKKLLVRDNAQTSLLQAIINYVNKFDPKFPASFVLNTNGVALTSVQSGTQLRIGSLNDFLWNKKGFLQQVNGDSSAVYFAVTALTNDRWLNTVLIRIPLTKFVRPISVLEEQSAQDQTPEASQQAGGDQSTSSSPQGTAQTQSNQGS</sequence>
<dbReference type="EMBL" id="AE017245">
    <property type="protein sequence ID" value="AAZ43675.2"/>
    <property type="molecule type" value="Genomic_DNA"/>
</dbReference>
<accession>Q4A6E6</accession>
<reference evidence="2 3" key="1">
    <citation type="journal article" date="2005" name="J. Bacteriol.">
        <title>Swine and poultry pathogens: the complete genome sequences of two strains of Mycoplasma hyopneumoniae and a strain of Mycoplasma synoviae.</title>
        <authorList>
            <person name="Vasconcelos A.T."/>
            <person name="Ferreira H.B."/>
            <person name="Bizarro C.V."/>
            <person name="Bonatto S.L."/>
            <person name="Carvalho M.O."/>
            <person name="Pinto P.M."/>
            <person name="Almeida D.F."/>
            <person name="Almeida L.G."/>
            <person name="Almeida R."/>
            <person name="Alves-Filho L."/>
            <person name="Assuncao E.N."/>
            <person name="Azevedo V.A."/>
            <person name="Bogo M.R."/>
            <person name="Brigido M.M."/>
            <person name="Brocchi M."/>
            <person name="Burity H.A."/>
            <person name="Camargo A.A."/>
            <person name="Camargo S.S."/>
            <person name="Carepo M.S."/>
            <person name="Carraro D.M."/>
            <person name="de Mattos Cascardo J.C."/>
            <person name="Castro L.A."/>
            <person name="Cavalcanti G."/>
            <person name="Chemale G."/>
            <person name="Collevatti R.G."/>
            <person name="Cunha C.W."/>
            <person name="Dallagiovanna B."/>
            <person name="Dambros B.P."/>
            <person name="Dellagostin O.A."/>
            <person name="Falcao C."/>
            <person name="Fantinatti-Garboggini F."/>
            <person name="Felipe M.S."/>
            <person name="Fiorentin L."/>
            <person name="Franco G.R."/>
            <person name="Freitas N.S."/>
            <person name="Frias D."/>
            <person name="Grangeiro T.B."/>
            <person name="Grisard E.C."/>
            <person name="Guimaraes C.T."/>
            <person name="Hungria M."/>
            <person name="Jardim S.N."/>
            <person name="Krieger M.A."/>
            <person name="Laurino J.P."/>
            <person name="Lima L.F."/>
            <person name="Lopes M.I."/>
            <person name="Loreto E.L."/>
            <person name="Madeira H.M."/>
            <person name="Manfio G.P."/>
            <person name="Maranhao A.Q."/>
            <person name="Martinkovics C.T."/>
            <person name="Medeiros S.R."/>
            <person name="Moreira M.A."/>
            <person name="Neiva M."/>
            <person name="Ramalho-Neto C.E."/>
            <person name="Nicolas M.F."/>
            <person name="Oliveira S.C."/>
            <person name="Paixao R.F."/>
            <person name="Pedrosa F.O."/>
            <person name="Pena S.D."/>
            <person name="Pereira M."/>
            <person name="Pereira-Ferrari L."/>
            <person name="Piffer I."/>
            <person name="Pinto L.S."/>
            <person name="Potrich D.P."/>
            <person name="Salim A.C."/>
            <person name="Santos F.R."/>
            <person name="Schmitt R."/>
            <person name="Schneider M.P."/>
            <person name="Schrank A."/>
            <person name="Schrank I.S."/>
            <person name="Schuck A.F."/>
            <person name="Seuanez H.N."/>
            <person name="Silva D.W."/>
            <person name="Silva R."/>
            <person name="Silva S.C."/>
            <person name="Soares C.M."/>
            <person name="Souza K.R."/>
            <person name="Souza R.C."/>
            <person name="Staats C.C."/>
            <person name="Steffens M.B."/>
            <person name="Teixeira S.M."/>
            <person name="Urmenyi T.P."/>
            <person name="Vainstein M.H."/>
            <person name="Zuccherato L.W."/>
            <person name="Simpson A.J."/>
            <person name="Zaha A."/>
        </authorList>
    </citation>
    <scope>NUCLEOTIDE SEQUENCE [LARGE SCALE GENOMIC DNA]</scope>
    <source>
        <strain evidence="2 3">53</strain>
    </source>
</reference>
<feature type="region of interest" description="Disordered" evidence="1">
    <location>
        <begin position="150"/>
        <end position="185"/>
    </location>
</feature>
<dbReference type="STRING" id="262723.MS53_0256"/>
<dbReference type="HOGENOM" id="CLU_1388901_0_0_14"/>
<name>Q4A6E6_MYCS5</name>
<protein>
    <submittedName>
        <fullName evidence="2">Putative phase-variable hemagglutinin</fullName>
    </submittedName>
</protein>
<evidence type="ECO:0000313" key="3">
    <source>
        <dbReference type="Proteomes" id="UP000000549"/>
    </source>
</evidence>
<evidence type="ECO:0000256" key="1">
    <source>
        <dbReference type="SAM" id="MobiDB-lite"/>
    </source>
</evidence>
<gene>
    <name evidence="2" type="ordered locus">MS53_0256</name>
</gene>
<organism evidence="2 3">
    <name type="scientific">Mycoplasmopsis synoviae (strain 53)</name>
    <name type="common">Mycoplasma synoviae</name>
    <dbReference type="NCBI Taxonomy" id="262723"/>
    <lineage>
        <taxon>Bacteria</taxon>
        <taxon>Bacillati</taxon>
        <taxon>Mycoplasmatota</taxon>
        <taxon>Mycoplasmoidales</taxon>
        <taxon>Metamycoplasmataceae</taxon>
        <taxon>Mycoplasmopsis</taxon>
    </lineage>
</organism>
<dbReference type="KEGG" id="msy:MS53_0256"/>
<proteinExistence type="predicted"/>
<dbReference type="Proteomes" id="UP000000549">
    <property type="component" value="Chromosome"/>
</dbReference>
<dbReference type="AlphaFoldDB" id="Q4A6E6"/>
<keyword evidence="3" id="KW-1185">Reference proteome</keyword>
<evidence type="ECO:0000313" key="2">
    <source>
        <dbReference type="EMBL" id="AAZ43675.2"/>
    </source>
</evidence>
<dbReference type="eggNOG" id="ENOG5032G88">
    <property type="taxonomic scope" value="Bacteria"/>
</dbReference>